<gene>
    <name evidence="1" type="ORF">OH76DRAFT_1407900</name>
</gene>
<sequence>MTCARLLASGMGASSGAQSHGGLDETDTEYTIPIYCHGLSGLLLHTCSFEGPTDVTPRYGPAANTYIVEGIYPADTPLDAYLIPGGLVVYQHGSTIVSPN</sequence>
<dbReference type="OrthoDB" id="2757662at2759"/>
<accession>A0A371CZ02</accession>
<organism evidence="1 2">
    <name type="scientific">Lentinus brumalis</name>
    <dbReference type="NCBI Taxonomy" id="2498619"/>
    <lineage>
        <taxon>Eukaryota</taxon>
        <taxon>Fungi</taxon>
        <taxon>Dikarya</taxon>
        <taxon>Basidiomycota</taxon>
        <taxon>Agaricomycotina</taxon>
        <taxon>Agaricomycetes</taxon>
        <taxon>Polyporales</taxon>
        <taxon>Polyporaceae</taxon>
        <taxon>Lentinus</taxon>
    </lineage>
</organism>
<name>A0A371CZ02_9APHY</name>
<reference evidence="1 2" key="1">
    <citation type="journal article" date="2018" name="Biotechnol. Biofuels">
        <title>Integrative visual omics of the white-rot fungus Polyporus brumalis exposes the biotechnological potential of its oxidative enzymes for delignifying raw plant biomass.</title>
        <authorList>
            <person name="Miyauchi S."/>
            <person name="Rancon A."/>
            <person name="Drula E."/>
            <person name="Hage H."/>
            <person name="Chaduli D."/>
            <person name="Favel A."/>
            <person name="Grisel S."/>
            <person name="Henrissat B."/>
            <person name="Herpoel-Gimbert I."/>
            <person name="Ruiz-Duenas F.J."/>
            <person name="Chevret D."/>
            <person name="Hainaut M."/>
            <person name="Lin J."/>
            <person name="Wang M."/>
            <person name="Pangilinan J."/>
            <person name="Lipzen A."/>
            <person name="Lesage-Meessen L."/>
            <person name="Navarro D."/>
            <person name="Riley R."/>
            <person name="Grigoriev I.V."/>
            <person name="Zhou S."/>
            <person name="Raouche S."/>
            <person name="Rosso M.N."/>
        </authorList>
    </citation>
    <scope>NUCLEOTIDE SEQUENCE [LARGE SCALE GENOMIC DNA]</scope>
    <source>
        <strain evidence="1 2">BRFM 1820</strain>
    </source>
</reference>
<keyword evidence="2" id="KW-1185">Reference proteome</keyword>
<evidence type="ECO:0000313" key="1">
    <source>
        <dbReference type="EMBL" id="RDX45518.1"/>
    </source>
</evidence>
<dbReference type="AlphaFoldDB" id="A0A371CZ02"/>
<evidence type="ECO:0000313" key="2">
    <source>
        <dbReference type="Proteomes" id="UP000256964"/>
    </source>
</evidence>
<proteinExistence type="predicted"/>
<dbReference type="Proteomes" id="UP000256964">
    <property type="component" value="Unassembled WGS sequence"/>
</dbReference>
<protein>
    <submittedName>
        <fullName evidence="1">Uncharacterized protein</fullName>
    </submittedName>
</protein>
<dbReference type="EMBL" id="KZ857436">
    <property type="protein sequence ID" value="RDX45518.1"/>
    <property type="molecule type" value="Genomic_DNA"/>
</dbReference>